<gene>
    <name evidence="1" type="ORF">IPJ38_16065</name>
</gene>
<name>A0A935K4B4_9RHOO</name>
<sequence>MSLNVGSARRYFRNALATTRNRTPGFNHGAGALGESANPESIDAGAAFLAALAARKGRIFNKHGQRIEGDEAVSEFLREEVKTIFSRVSVFQQFGLLPTSLKVKGAS</sequence>
<comment type="caution">
    <text evidence="1">The sequence shown here is derived from an EMBL/GenBank/DDBJ whole genome shotgun (WGS) entry which is preliminary data.</text>
</comment>
<dbReference type="EMBL" id="JADJMS010000042">
    <property type="protein sequence ID" value="MBK7416384.1"/>
    <property type="molecule type" value="Genomic_DNA"/>
</dbReference>
<organism evidence="1 2">
    <name type="scientific">Candidatus Dechloromonas phosphorivorans</name>
    <dbReference type="NCBI Taxonomy" id="2899244"/>
    <lineage>
        <taxon>Bacteria</taxon>
        <taxon>Pseudomonadati</taxon>
        <taxon>Pseudomonadota</taxon>
        <taxon>Betaproteobacteria</taxon>
        <taxon>Rhodocyclales</taxon>
        <taxon>Azonexaceae</taxon>
        <taxon>Dechloromonas</taxon>
    </lineage>
</organism>
<dbReference type="AlphaFoldDB" id="A0A935K4B4"/>
<evidence type="ECO:0000313" key="2">
    <source>
        <dbReference type="Proteomes" id="UP000739411"/>
    </source>
</evidence>
<accession>A0A935K4B4</accession>
<evidence type="ECO:0000313" key="1">
    <source>
        <dbReference type="EMBL" id="MBK7416384.1"/>
    </source>
</evidence>
<reference evidence="1 2" key="1">
    <citation type="submission" date="2020-10" db="EMBL/GenBank/DDBJ databases">
        <title>Connecting structure to function with the recovery of over 1000 high-quality activated sludge metagenome-assembled genomes encoding full-length rRNA genes using long-read sequencing.</title>
        <authorList>
            <person name="Singleton C.M."/>
            <person name="Petriglieri F."/>
            <person name="Kristensen J.M."/>
            <person name="Kirkegaard R.H."/>
            <person name="Michaelsen T.Y."/>
            <person name="Andersen M.H."/>
            <person name="Karst S.M."/>
            <person name="Dueholm M.S."/>
            <person name="Nielsen P.H."/>
            <person name="Albertsen M."/>
        </authorList>
    </citation>
    <scope>NUCLEOTIDE SEQUENCE [LARGE SCALE GENOMIC DNA]</scope>
    <source>
        <strain evidence="1">EsbW_18-Q3-R4-48_BATAC.463</strain>
    </source>
</reference>
<dbReference type="Proteomes" id="UP000739411">
    <property type="component" value="Unassembled WGS sequence"/>
</dbReference>
<proteinExistence type="predicted"/>
<protein>
    <submittedName>
        <fullName evidence="1">Uncharacterized protein</fullName>
    </submittedName>
</protein>